<feature type="zinc finger region" description="CR-type" evidence="6">
    <location>
        <begin position="206"/>
        <end position="285"/>
    </location>
</feature>
<feature type="compositionally biased region" description="Basic and acidic residues" evidence="7">
    <location>
        <begin position="411"/>
        <end position="434"/>
    </location>
</feature>
<keyword evidence="2" id="KW-0677">Repeat</keyword>
<evidence type="ECO:0000313" key="11">
    <source>
        <dbReference type="Proteomes" id="UP001432027"/>
    </source>
</evidence>
<dbReference type="GO" id="GO:0009408">
    <property type="term" value="P:response to heat"/>
    <property type="evidence" value="ECO:0007669"/>
    <property type="project" value="InterPro"/>
</dbReference>
<feature type="domain" description="CR-type" evidence="9">
    <location>
        <begin position="206"/>
        <end position="285"/>
    </location>
</feature>
<dbReference type="GO" id="GO:0006457">
    <property type="term" value="P:protein folding"/>
    <property type="evidence" value="ECO:0007669"/>
    <property type="project" value="InterPro"/>
</dbReference>
<gene>
    <name evidence="10" type="ORF">PENTCL1PPCAC_12836</name>
</gene>
<dbReference type="GO" id="GO:0005524">
    <property type="term" value="F:ATP binding"/>
    <property type="evidence" value="ECO:0007669"/>
    <property type="project" value="InterPro"/>
</dbReference>
<dbReference type="GO" id="GO:0031072">
    <property type="term" value="F:heat shock protein binding"/>
    <property type="evidence" value="ECO:0007669"/>
    <property type="project" value="InterPro"/>
</dbReference>
<dbReference type="InterPro" id="IPR051938">
    <property type="entry name" value="Apopto_cytoskel_mod"/>
</dbReference>
<dbReference type="GO" id="GO:0007005">
    <property type="term" value="P:mitochondrion organization"/>
    <property type="evidence" value="ECO:0007669"/>
    <property type="project" value="TreeGrafter"/>
</dbReference>
<dbReference type="GO" id="GO:0043066">
    <property type="term" value="P:negative regulation of apoptotic process"/>
    <property type="evidence" value="ECO:0007669"/>
    <property type="project" value="TreeGrafter"/>
</dbReference>
<dbReference type="SUPFAM" id="SSF49493">
    <property type="entry name" value="HSP40/DnaJ peptide-binding domain"/>
    <property type="match status" value="2"/>
</dbReference>
<name>A0AAV5T562_9BILA</name>
<dbReference type="PROSITE" id="PS00636">
    <property type="entry name" value="DNAJ_1"/>
    <property type="match status" value="1"/>
</dbReference>
<feature type="compositionally biased region" description="Basic and acidic residues" evidence="7">
    <location>
        <begin position="443"/>
        <end position="492"/>
    </location>
</feature>
<dbReference type="PANTHER" id="PTHR44145:SF3">
    <property type="entry name" value="DNAJ HOMOLOG SUBFAMILY A MEMBER 3, MITOCHONDRIAL"/>
    <property type="match status" value="1"/>
</dbReference>
<evidence type="ECO:0000256" key="1">
    <source>
        <dbReference type="ARBA" id="ARBA00022723"/>
    </source>
</evidence>
<keyword evidence="3 6" id="KW-0863">Zinc-finger</keyword>
<feature type="region of interest" description="Disordered" evidence="7">
    <location>
        <begin position="411"/>
        <end position="492"/>
    </location>
</feature>
<dbReference type="AlphaFoldDB" id="A0AAV5T562"/>
<keyword evidence="5" id="KW-0143">Chaperone</keyword>
<dbReference type="GO" id="GO:0008270">
    <property type="term" value="F:zinc ion binding"/>
    <property type="evidence" value="ECO:0007669"/>
    <property type="project" value="UniProtKB-KW"/>
</dbReference>
<dbReference type="CDD" id="cd06257">
    <property type="entry name" value="DnaJ"/>
    <property type="match status" value="1"/>
</dbReference>
<dbReference type="CDD" id="cd10719">
    <property type="entry name" value="DnaJ_zf"/>
    <property type="match status" value="1"/>
</dbReference>
<sequence length="492" mass="54129">MMSMNRCISLHRPLSSVVTSVAFLSTAPVSASLPFARALNLTPKPAVLAMKCADLHTSAPLSANKDYYKTLGVEKKSDAKAIKKAYFNLAKKYHPDVNKTKEAESKFQEISEAYEVLSDDTKRQQYDTFGSDMGNGMHGRGGGAAGGAGGQWNYHTQADVNEIFRRAFGFGKGGINWNMNFAESQYGSGQTEELVLDLSFEEAVRGTTKNVNVRVVEDCFKCKGTAVEPGYKKVSCPYCNGSGMMSQKLQGGYFFQQPCTRCSGSGQYNKNPCQECEGHGNTVQRRPISLQVPAGTHDKETIRYQTGKTNVLVHFNVARSNKFTRQGDDIHVDVEITVAQAILGGTVRVPGIYEDTSIQITPGTASHTKLRLSGKGVKRSNTIGSGDQYINVRIAVPKYLNDEQRRIMKEWAATDKPKSGSVRGVEEEVKKEAPKAAPKTSKKPKEDQAKASKVEEPKQEEKSEWDSPVKEEEVKKEEHAKEKTEQKKAASS</sequence>
<dbReference type="Pfam" id="PF00226">
    <property type="entry name" value="DnaJ"/>
    <property type="match status" value="1"/>
</dbReference>
<dbReference type="Gene3D" id="2.10.230.10">
    <property type="entry name" value="Heat shock protein DnaJ, cysteine-rich domain"/>
    <property type="match status" value="1"/>
</dbReference>
<dbReference type="InterPro" id="IPR018253">
    <property type="entry name" value="DnaJ_domain_CS"/>
</dbReference>
<dbReference type="FunFam" id="2.60.260.20:FF:000005">
    <property type="entry name" value="Chaperone protein dnaJ 1, mitochondrial"/>
    <property type="match status" value="1"/>
</dbReference>
<dbReference type="FunFam" id="2.10.230.10:FF:000002">
    <property type="entry name" value="Molecular chaperone DnaJ"/>
    <property type="match status" value="1"/>
</dbReference>
<comment type="caution">
    <text evidence="10">The sequence shown here is derived from an EMBL/GenBank/DDBJ whole genome shotgun (WGS) entry which is preliminary data.</text>
</comment>
<accession>A0AAV5T562</accession>
<dbReference type="Gene3D" id="2.60.260.20">
    <property type="entry name" value="Urease metallochaperone UreE, N-terminal domain"/>
    <property type="match status" value="2"/>
</dbReference>
<evidence type="ECO:0000256" key="4">
    <source>
        <dbReference type="ARBA" id="ARBA00022833"/>
    </source>
</evidence>
<evidence type="ECO:0000256" key="3">
    <source>
        <dbReference type="ARBA" id="ARBA00022771"/>
    </source>
</evidence>
<dbReference type="InterPro" id="IPR036869">
    <property type="entry name" value="J_dom_sf"/>
</dbReference>
<feature type="domain" description="J" evidence="8">
    <location>
        <begin position="66"/>
        <end position="130"/>
    </location>
</feature>
<evidence type="ECO:0000259" key="8">
    <source>
        <dbReference type="PROSITE" id="PS50076"/>
    </source>
</evidence>
<dbReference type="GO" id="GO:0051082">
    <property type="term" value="F:unfolded protein binding"/>
    <property type="evidence" value="ECO:0007669"/>
    <property type="project" value="InterPro"/>
</dbReference>
<evidence type="ECO:0000256" key="5">
    <source>
        <dbReference type="ARBA" id="ARBA00023186"/>
    </source>
</evidence>
<dbReference type="CDD" id="cd10747">
    <property type="entry name" value="DnaJ_C"/>
    <property type="match status" value="1"/>
</dbReference>
<dbReference type="PROSITE" id="PS50076">
    <property type="entry name" value="DNAJ_2"/>
    <property type="match status" value="1"/>
</dbReference>
<dbReference type="InterPro" id="IPR008971">
    <property type="entry name" value="HSP40/DnaJ_pept-bd"/>
</dbReference>
<keyword evidence="11" id="KW-1185">Reference proteome</keyword>
<evidence type="ECO:0000313" key="10">
    <source>
        <dbReference type="EMBL" id="GMS90661.1"/>
    </source>
</evidence>
<protein>
    <recommendedName>
        <fullName evidence="12">Dnj-10</fullName>
    </recommendedName>
</protein>
<dbReference type="Pfam" id="PF00684">
    <property type="entry name" value="DnaJ_CXXCXGXG"/>
    <property type="match status" value="1"/>
</dbReference>
<evidence type="ECO:0000256" key="7">
    <source>
        <dbReference type="SAM" id="MobiDB-lite"/>
    </source>
</evidence>
<dbReference type="InterPro" id="IPR036410">
    <property type="entry name" value="HSP_DnaJ_Cys-rich_dom_sf"/>
</dbReference>
<keyword evidence="1 6" id="KW-0479">Metal-binding</keyword>
<evidence type="ECO:0000256" key="2">
    <source>
        <dbReference type="ARBA" id="ARBA00022737"/>
    </source>
</evidence>
<evidence type="ECO:0008006" key="12">
    <source>
        <dbReference type="Google" id="ProtNLM"/>
    </source>
</evidence>
<dbReference type="Pfam" id="PF01556">
    <property type="entry name" value="DnaJ_C"/>
    <property type="match status" value="1"/>
</dbReference>
<reference evidence="10" key="1">
    <citation type="submission" date="2023-10" db="EMBL/GenBank/DDBJ databases">
        <title>Genome assembly of Pristionchus species.</title>
        <authorList>
            <person name="Yoshida K."/>
            <person name="Sommer R.J."/>
        </authorList>
    </citation>
    <scope>NUCLEOTIDE SEQUENCE</scope>
    <source>
        <strain evidence="10">RS0144</strain>
    </source>
</reference>
<dbReference type="HAMAP" id="MF_01152">
    <property type="entry name" value="DnaJ"/>
    <property type="match status" value="1"/>
</dbReference>
<dbReference type="InterPro" id="IPR001305">
    <property type="entry name" value="HSP_DnaJ_Cys-rich_dom"/>
</dbReference>
<dbReference type="Proteomes" id="UP001432027">
    <property type="component" value="Unassembled WGS sequence"/>
</dbReference>
<feature type="non-terminal residue" evidence="10">
    <location>
        <position position="492"/>
    </location>
</feature>
<evidence type="ECO:0000259" key="9">
    <source>
        <dbReference type="PROSITE" id="PS51188"/>
    </source>
</evidence>
<dbReference type="EMBL" id="BTSX01000003">
    <property type="protein sequence ID" value="GMS90661.1"/>
    <property type="molecule type" value="Genomic_DNA"/>
</dbReference>
<keyword evidence="4 6" id="KW-0862">Zinc</keyword>
<dbReference type="InterPro" id="IPR002939">
    <property type="entry name" value="DnaJ_C"/>
</dbReference>
<dbReference type="SUPFAM" id="SSF46565">
    <property type="entry name" value="Chaperone J-domain"/>
    <property type="match status" value="1"/>
</dbReference>
<dbReference type="SMART" id="SM00271">
    <property type="entry name" value="DnaJ"/>
    <property type="match status" value="1"/>
</dbReference>
<dbReference type="Gene3D" id="1.10.287.110">
    <property type="entry name" value="DnaJ domain"/>
    <property type="match status" value="1"/>
</dbReference>
<dbReference type="PROSITE" id="PS51188">
    <property type="entry name" value="ZF_CR"/>
    <property type="match status" value="1"/>
</dbReference>
<dbReference type="FunFam" id="1.10.287.110:FF:000034">
    <property type="entry name" value="Chaperone protein DnaJ"/>
    <property type="match status" value="1"/>
</dbReference>
<dbReference type="PANTHER" id="PTHR44145">
    <property type="entry name" value="DNAJ HOMOLOG SUBFAMILY A MEMBER 3, MITOCHONDRIAL"/>
    <property type="match status" value="1"/>
</dbReference>
<organism evidence="10 11">
    <name type="scientific">Pristionchus entomophagus</name>
    <dbReference type="NCBI Taxonomy" id="358040"/>
    <lineage>
        <taxon>Eukaryota</taxon>
        <taxon>Metazoa</taxon>
        <taxon>Ecdysozoa</taxon>
        <taxon>Nematoda</taxon>
        <taxon>Chromadorea</taxon>
        <taxon>Rhabditida</taxon>
        <taxon>Rhabditina</taxon>
        <taxon>Diplogasteromorpha</taxon>
        <taxon>Diplogasteroidea</taxon>
        <taxon>Neodiplogasteridae</taxon>
        <taxon>Pristionchus</taxon>
    </lineage>
</organism>
<dbReference type="InterPro" id="IPR001623">
    <property type="entry name" value="DnaJ_domain"/>
</dbReference>
<evidence type="ECO:0000256" key="6">
    <source>
        <dbReference type="PROSITE-ProRule" id="PRU00546"/>
    </source>
</evidence>
<dbReference type="PRINTS" id="PR00625">
    <property type="entry name" value="JDOMAIN"/>
</dbReference>
<dbReference type="InterPro" id="IPR012724">
    <property type="entry name" value="DnaJ"/>
</dbReference>
<dbReference type="SUPFAM" id="SSF57938">
    <property type="entry name" value="DnaJ/Hsp40 cysteine-rich domain"/>
    <property type="match status" value="1"/>
</dbReference>
<dbReference type="GO" id="GO:0005739">
    <property type="term" value="C:mitochondrion"/>
    <property type="evidence" value="ECO:0007669"/>
    <property type="project" value="TreeGrafter"/>
</dbReference>
<proteinExistence type="inferred from homology"/>